<name>A0A382HDC6_9ZZZZ</name>
<dbReference type="SUPFAM" id="SSF50346">
    <property type="entry name" value="PRC-barrel domain"/>
    <property type="match status" value="1"/>
</dbReference>
<dbReference type="GO" id="GO:0006364">
    <property type="term" value="P:rRNA processing"/>
    <property type="evidence" value="ECO:0007669"/>
    <property type="project" value="UniProtKB-KW"/>
</dbReference>
<dbReference type="Pfam" id="PF05239">
    <property type="entry name" value="PRC"/>
    <property type="match status" value="1"/>
</dbReference>
<evidence type="ECO:0000259" key="6">
    <source>
        <dbReference type="Pfam" id="PF05239"/>
    </source>
</evidence>
<organism evidence="7">
    <name type="scientific">marine metagenome</name>
    <dbReference type="NCBI Taxonomy" id="408172"/>
    <lineage>
        <taxon>unclassified sequences</taxon>
        <taxon>metagenomes</taxon>
        <taxon>ecological metagenomes</taxon>
    </lineage>
</organism>
<evidence type="ECO:0000259" key="5">
    <source>
        <dbReference type="Pfam" id="PF01782"/>
    </source>
</evidence>
<dbReference type="InterPro" id="IPR011961">
    <property type="entry name" value="RimM"/>
</dbReference>
<dbReference type="InterPro" id="IPR011033">
    <property type="entry name" value="PRC_barrel-like_sf"/>
</dbReference>
<evidence type="ECO:0000256" key="1">
    <source>
        <dbReference type="ARBA" id="ARBA00022490"/>
    </source>
</evidence>
<dbReference type="InterPro" id="IPR002676">
    <property type="entry name" value="RimM_N"/>
</dbReference>
<evidence type="ECO:0000256" key="3">
    <source>
        <dbReference type="ARBA" id="ARBA00022552"/>
    </source>
</evidence>
<accession>A0A382HDC6</accession>
<keyword evidence="2" id="KW-0690">Ribosome biogenesis</keyword>
<evidence type="ECO:0008006" key="8">
    <source>
        <dbReference type="Google" id="ProtNLM"/>
    </source>
</evidence>
<evidence type="ECO:0000256" key="2">
    <source>
        <dbReference type="ARBA" id="ARBA00022517"/>
    </source>
</evidence>
<evidence type="ECO:0000313" key="7">
    <source>
        <dbReference type="EMBL" id="SVB85095.1"/>
    </source>
</evidence>
<dbReference type="AlphaFoldDB" id="A0A382HDC6"/>
<sequence length="149" mass="16361">MPGTESHHVCVGRVAGVYGVKGWVRVESFTDPPENILHYTLWRLRGKLEGPTLSVAEGRRHGKRVLARLETFADRDAAAELSGMEIFVPRAQLPELAEGQYYWTDLEGLKVVTTDGVSLGNVDSMISTGANDVLVVRGDSRRLIPFIVG</sequence>
<evidence type="ECO:0000256" key="4">
    <source>
        <dbReference type="ARBA" id="ARBA00023186"/>
    </source>
</evidence>
<dbReference type="InterPro" id="IPR027275">
    <property type="entry name" value="PRC-brl_dom"/>
</dbReference>
<reference evidence="7" key="1">
    <citation type="submission" date="2018-05" db="EMBL/GenBank/DDBJ databases">
        <authorList>
            <person name="Lanie J.A."/>
            <person name="Ng W.-L."/>
            <person name="Kazmierczak K.M."/>
            <person name="Andrzejewski T.M."/>
            <person name="Davidsen T.M."/>
            <person name="Wayne K.J."/>
            <person name="Tettelin H."/>
            <person name="Glass J.I."/>
            <person name="Rusch D."/>
            <person name="Podicherti R."/>
            <person name="Tsui H.-C.T."/>
            <person name="Winkler M.E."/>
        </authorList>
    </citation>
    <scope>NUCLEOTIDE SEQUENCE</scope>
</reference>
<dbReference type="HAMAP" id="MF_00014">
    <property type="entry name" value="Ribosome_mat_RimM"/>
    <property type="match status" value="1"/>
</dbReference>
<feature type="domain" description="PRC-barrel" evidence="6">
    <location>
        <begin position="98"/>
        <end position="144"/>
    </location>
</feature>
<feature type="domain" description="RimM N-terminal" evidence="5">
    <location>
        <begin position="10"/>
        <end position="92"/>
    </location>
</feature>
<dbReference type="Gene3D" id="2.40.30.60">
    <property type="entry name" value="RimM"/>
    <property type="match status" value="1"/>
</dbReference>
<dbReference type="GO" id="GO:0043022">
    <property type="term" value="F:ribosome binding"/>
    <property type="evidence" value="ECO:0007669"/>
    <property type="project" value="InterPro"/>
</dbReference>
<dbReference type="NCBIfam" id="TIGR02273">
    <property type="entry name" value="16S_RimM"/>
    <property type="match status" value="1"/>
</dbReference>
<dbReference type="Gene3D" id="2.30.30.240">
    <property type="entry name" value="PRC-barrel domain"/>
    <property type="match status" value="1"/>
</dbReference>
<feature type="non-terminal residue" evidence="7">
    <location>
        <position position="149"/>
    </location>
</feature>
<keyword evidence="1" id="KW-0963">Cytoplasm</keyword>
<dbReference type="InterPro" id="IPR036976">
    <property type="entry name" value="RimM_N_sf"/>
</dbReference>
<keyword evidence="3" id="KW-0698">rRNA processing</keyword>
<dbReference type="GO" id="GO:0005840">
    <property type="term" value="C:ribosome"/>
    <property type="evidence" value="ECO:0007669"/>
    <property type="project" value="InterPro"/>
</dbReference>
<keyword evidence="4" id="KW-0143">Chaperone</keyword>
<dbReference type="EMBL" id="UINC01060510">
    <property type="protein sequence ID" value="SVB85095.1"/>
    <property type="molecule type" value="Genomic_DNA"/>
</dbReference>
<dbReference type="InterPro" id="IPR009000">
    <property type="entry name" value="Transl_B-barrel_sf"/>
</dbReference>
<dbReference type="PANTHER" id="PTHR33692:SF1">
    <property type="entry name" value="RIBOSOME MATURATION FACTOR RIMM"/>
    <property type="match status" value="1"/>
</dbReference>
<proteinExistence type="inferred from homology"/>
<gene>
    <name evidence="7" type="ORF">METZ01_LOCUS237949</name>
</gene>
<dbReference type="PANTHER" id="PTHR33692">
    <property type="entry name" value="RIBOSOME MATURATION FACTOR RIMM"/>
    <property type="match status" value="1"/>
</dbReference>
<dbReference type="Pfam" id="PF01782">
    <property type="entry name" value="RimM"/>
    <property type="match status" value="1"/>
</dbReference>
<dbReference type="SUPFAM" id="SSF50447">
    <property type="entry name" value="Translation proteins"/>
    <property type="match status" value="1"/>
</dbReference>
<protein>
    <recommendedName>
        <fullName evidence="8">RimM N-terminal domain-containing protein</fullName>
    </recommendedName>
</protein>